<feature type="compositionally biased region" description="Low complexity" evidence="1">
    <location>
        <begin position="40"/>
        <end position="49"/>
    </location>
</feature>
<dbReference type="AlphaFoldDB" id="A0A317SX04"/>
<dbReference type="Proteomes" id="UP000246991">
    <property type="component" value="Unassembled WGS sequence"/>
</dbReference>
<reference evidence="2 3" key="1">
    <citation type="submission" date="2018-03" db="EMBL/GenBank/DDBJ databases">
        <title>Genomes of Pezizomycetes fungi and the evolution of truffles.</title>
        <authorList>
            <person name="Murat C."/>
            <person name="Payen T."/>
            <person name="Noel B."/>
            <person name="Kuo A."/>
            <person name="Martin F.M."/>
        </authorList>
    </citation>
    <scope>NUCLEOTIDE SEQUENCE [LARGE SCALE GENOMIC DNA]</scope>
    <source>
        <strain evidence="2">091103-1</strain>
    </source>
</reference>
<accession>A0A317SX04</accession>
<evidence type="ECO:0000313" key="2">
    <source>
        <dbReference type="EMBL" id="PWW78370.1"/>
    </source>
</evidence>
<proteinExistence type="predicted"/>
<gene>
    <name evidence="2" type="ORF">C7212DRAFT_345191</name>
</gene>
<sequence length="125" mass="13891">MTPESPSNPTDTSPNRRLNTLLARAKQQLEPLNETQQPRTTSASSATMYASTGSKLEELEGEIIKEQYKLIDALENCLEKQRAKIEAQKATIEELRKQIGGCGQYPGALSALSGTREAIRKFYFN</sequence>
<protein>
    <submittedName>
        <fullName evidence="2">Uncharacterized protein</fullName>
    </submittedName>
</protein>
<comment type="caution">
    <text evidence="2">The sequence shown here is derived from an EMBL/GenBank/DDBJ whole genome shotgun (WGS) entry which is preliminary data.</text>
</comment>
<feature type="region of interest" description="Disordered" evidence="1">
    <location>
        <begin position="28"/>
        <end position="49"/>
    </location>
</feature>
<keyword evidence="3" id="KW-1185">Reference proteome</keyword>
<evidence type="ECO:0000313" key="3">
    <source>
        <dbReference type="Proteomes" id="UP000246991"/>
    </source>
</evidence>
<dbReference type="EMBL" id="PYWC01000016">
    <property type="protein sequence ID" value="PWW78370.1"/>
    <property type="molecule type" value="Genomic_DNA"/>
</dbReference>
<evidence type="ECO:0000256" key="1">
    <source>
        <dbReference type="SAM" id="MobiDB-lite"/>
    </source>
</evidence>
<name>A0A317SX04_9PEZI</name>
<organism evidence="2 3">
    <name type="scientific">Tuber magnatum</name>
    <name type="common">white Piedmont truffle</name>
    <dbReference type="NCBI Taxonomy" id="42249"/>
    <lineage>
        <taxon>Eukaryota</taxon>
        <taxon>Fungi</taxon>
        <taxon>Dikarya</taxon>
        <taxon>Ascomycota</taxon>
        <taxon>Pezizomycotina</taxon>
        <taxon>Pezizomycetes</taxon>
        <taxon>Pezizales</taxon>
        <taxon>Tuberaceae</taxon>
        <taxon>Tuber</taxon>
    </lineage>
</organism>